<gene>
    <name evidence="1" type="ORF">FHK87_20540</name>
</gene>
<name>A0A504J4J0_9FLAO</name>
<organism evidence="1 2">
    <name type="scientific">Aquimarina algicola</name>
    <dbReference type="NCBI Taxonomy" id="2589995"/>
    <lineage>
        <taxon>Bacteria</taxon>
        <taxon>Pseudomonadati</taxon>
        <taxon>Bacteroidota</taxon>
        <taxon>Flavobacteriia</taxon>
        <taxon>Flavobacteriales</taxon>
        <taxon>Flavobacteriaceae</taxon>
        <taxon>Aquimarina</taxon>
    </lineage>
</organism>
<proteinExistence type="predicted"/>
<dbReference type="OrthoDB" id="4535590at2"/>
<comment type="caution">
    <text evidence="1">The sequence shown here is derived from an EMBL/GenBank/DDBJ whole genome shotgun (WGS) entry which is preliminary data.</text>
</comment>
<accession>A0A504J4J0</accession>
<dbReference type="EMBL" id="VFWZ01000008">
    <property type="protein sequence ID" value="TPN82818.1"/>
    <property type="molecule type" value="Genomic_DNA"/>
</dbReference>
<evidence type="ECO:0000313" key="2">
    <source>
        <dbReference type="Proteomes" id="UP000315540"/>
    </source>
</evidence>
<protein>
    <submittedName>
        <fullName evidence="1">Uncharacterized protein</fullName>
    </submittedName>
</protein>
<reference evidence="1 2" key="1">
    <citation type="submission" date="2019-06" db="EMBL/GenBank/DDBJ databases">
        <authorList>
            <person name="Meng X."/>
        </authorList>
    </citation>
    <scope>NUCLEOTIDE SEQUENCE [LARGE SCALE GENOMIC DNA]</scope>
    <source>
        <strain evidence="1 2">M625</strain>
    </source>
</reference>
<dbReference type="RefSeq" id="WP_140596121.1">
    <property type="nucleotide sequence ID" value="NZ_VFWZ01000008.1"/>
</dbReference>
<dbReference type="Proteomes" id="UP000315540">
    <property type="component" value="Unassembled WGS sequence"/>
</dbReference>
<keyword evidence="2" id="KW-1185">Reference proteome</keyword>
<dbReference type="AlphaFoldDB" id="A0A504J4J0"/>
<sequence>MQDTNTTALHTTIEHLYQVFSSYPAPQRVIDYPCVSCFSTTDEHYLLNIPLQKLNDHIFGALIESCNIIPFGNDIYKYFVPRVLELTTIENPDFSFSFVEYVHREFAKFDYQNTFSAKEISAIDNFFDAWLQQEFNKPMDQYDEAELFYAAQAGYNTIPFLKEIRHDNNNKIIVKHLMNYILIQEKYKSKTEFTKWSNTGTLKQLIRWIHHEHI</sequence>
<evidence type="ECO:0000313" key="1">
    <source>
        <dbReference type="EMBL" id="TPN82818.1"/>
    </source>
</evidence>